<comment type="caution">
    <text evidence="1">The sequence shown here is derived from an EMBL/GenBank/DDBJ whole genome shotgun (WGS) entry which is preliminary data.</text>
</comment>
<dbReference type="EMBL" id="JAINUG010000027">
    <property type="protein sequence ID" value="KAJ8410294.1"/>
    <property type="molecule type" value="Genomic_DNA"/>
</dbReference>
<gene>
    <name evidence="1" type="ORF">AAFF_G00202750</name>
</gene>
<keyword evidence="2" id="KW-1185">Reference proteome</keyword>
<name>A0AAD7WVZ6_9TELE</name>
<organism evidence="1 2">
    <name type="scientific">Aldrovandia affinis</name>
    <dbReference type="NCBI Taxonomy" id="143900"/>
    <lineage>
        <taxon>Eukaryota</taxon>
        <taxon>Metazoa</taxon>
        <taxon>Chordata</taxon>
        <taxon>Craniata</taxon>
        <taxon>Vertebrata</taxon>
        <taxon>Euteleostomi</taxon>
        <taxon>Actinopterygii</taxon>
        <taxon>Neopterygii</taxon>
        <taxon>Teleostei</taxon>
        <taxon>Notacanthiformes</taxon>
        <taxon>Halosauridae</taxon>
        <taxon>Aldrovandia</taxon>
    </lineage>
</organism>
<dbReference type="AlphaFoldDB" id="A0AAD7WVZ6"/>
<dbReference type="Proteomes" id="UP001221898">
    <property type="component" value="Unassembled WGS sequence"/>
</dbReference>
<proteinExistence type="predicted"/>
<evidence type="ECO:0000313" key="1">
    <source>
        <dbReference type="EMBL" id="KAJ8410294.1"/>
    </source>
</evidence>
<evidence type="ECO:0000313" key="2">
    <source>
        <dbReference type="Proteomes" id="UP001221898"/>
    </source>
</evidence>
<protein>
    <submittedName>
        <fullName evidence="1">Uncharacterized protein</fullName>
    </submittedName>
</protein>
<reference evidence="1" key="1">
    <citation type="journal article" date="2023" name="Science">
        <title>Genome structures resolve the early diversification of teleost fishes.</title>
        <authorList>
            <person name="Parey E."/>
            <person name="Louis A."/>
            <person name="Montfort J."/>
            <person name="Bouchez O."/>
            <person name="Roques C."/>
            <person name="Iampietro C."/>
            <person name="Lluch J."/>
            <person name="Castinel A."/>
            <person name="Donnadieu C."/>
            <person name="Desvignes T."/>
            <person name="Floi Bucao C."/>
            <person name="Jouanno E."/>
            <person name="Wen M."/>
            <person name="Mejri S."/>
            <person name="Dirks R."/>
            <person name="Jansen H."/>
            <person name="Henkel C."/>
            <person name="Chen W.J."/>
            <person name="Zahm M."/>
            <person name="Cabau C."/>
            <person name="Klopp C."/>
            <person name="Thompson A.W."/>
            <person name="Robinson-Rechavi M."/>
            <person name="Braasch I."/>
            <person name="Lecointre G."/>
            <person name="Bobe J."/>
            <person name="Postlethwait J.H."/>
            <person name="Berthelot C."/>
            <person name="Roest Crollius H."/>
            <person name="Guiguen Y."/>
        </authorList>
    </citation>
    <scope>NUCLEOTIDE SEQUENCE</scope>
    <source>
        <strain evidence="1">NC1722</strain>
    </source>
</reference>
<sequence>MRRKSFLSVPEPHCVGGVGVVVTEILSMMRYHRRSSAPGCFEDLAWGEKQASEKLGYTDGRRETGGTEPWAALSASVSLFTREHRNGQGKPLDRIPI</sequence>
<accession>A0AAD7WVZ6</accession>